<dbReference type="AlphaFoldDB" id="A0A9K3JCK8"/>
<gene>
    <name evidence="2" type="ORF">HanXRQr2_Chr03g0087491</name>
</gene>
<evidence type="ECO:0000256" key="1">
    <source>
        <dbReference type="SAM" id="MobiDB-lite"/>
    </source>
</evidence>
<proteinExistence type="predicted"/>
<reference evidence="2" key="2">
    <citation type="submission" date="2020-06" db="EMBL/GenBank/DDBJ databases">
        <title>Helianthus annuus Genome sequencing and assembly Release 2.</title>
        <authorList>
            <person name="Gouzy J."/>
            <person name="Langlade N."/>
            <person name="Munos S."/>
        </authorList>
    </citation>
    <scope>NUCLEOTIDE SEQUENCE</scope>
    <source>
        <tissue evidence="2">Leaves</tissue>
    </source>
</reference>
<dbReference type="Proteomes" id="UP000215914">
    <property type="component" value="Unassembled WGS sequence"/>
</dbReference>
<reference evidence="2" key="1">
    <citation type="journal article" date="2017" name="Nature">
        <title>The sunflower genome provides insights into oil metabolism, flowering and Asterid evolution.</title>
        <authorList>
            <person name="Badouin H."/>
            <person name="Gouzy J."/>
            <person name="Grassa C.J."/>
            <person name="Murat F."/>
            <person name="Staton S.E."/>
            <person name="Cottret L."/>
            <person name="Lelandais-Briere C."/>
            <person name="Owens G.L."/>
            <person name="Carrere S."/>
            <person name="Mayjonade B."/>
            <person name="Legrand L."/>
            <person name="Gill N."/>
            <person name="Kane N.C."/>
            <person name="Bowers J.E."/>
            <person name="Hubner S."/>
            <person name="Bellec A."/>
            <person name="Berard A."/>
            <person name="Berges H."/>
            <person name="Blanchet N."/>
            <person name="Boniface M.C."/>
            <person name="Brunel D."/>
            <person name="Catrice O."/>
            <person name="Chaidir N."/>
            <person name="Claudel C."/>
            <person name="Donnadieu C."/>
            <person name="Faraut T."/>
            <person name="Fievet G."/>
            <person name="Helmstetter N."/>
            <person name="King M."/>
            <person name="Knapp S.J."/>
            <person name="Lai Z."/>
            <person name="Le Paslier M.C."/>
            <person name="Lippi Y."/>
            <person name="Lorenzon L."/>
            <person name="Mandel J.R."/>
            <person name="Marage G."/>
            <person name="Marchand G."/>
            <person name="Marquand E."/>
            <person name="Bret-Mestries E."/>
            <person name="Morien E."/>
            <person name="Nambeesan S."/>
            <person name="Nguyen T."/>
            <person name="Pegot-Espagnet P."/>
            <person name="Pouilly N."/>
            <person name="Raftis F."/>
            <person name="Sallet E."/>
            <person name="Schiex T."/>
            <person name="Thomas J."/>
            <person name="Vandecasteele C."/>
            <person name="Vares D."/>
            <person name="Vear F."/>
            <person name="Vautrin S."/>
            <person name="Crespi M."/>
            <person name="Mangin B."/>
            <person name="Burke J.M."/>
            <person name="Salse J."/>
            <person name="Munos S."/>
            <person name="Vincourt P."/>
            <person name="Rieseberg L.H."/>
            <person name="Langlade N.B."/>
        </authorList>
    </citation>
    <scope>NUCLEOTIDE SEQUENCE</scope>
    <source>
        <tissue evidence="2">Leaves</tissue>
    </source>
</reference>
<evidence type="ECO:0000313" key="2">
    <source>
        <dbReference type="EMBL" id="KAF5812534.1"/>
    </source>
</evidence>
<feature type="region of interest" description="Disordered" evidence="1">
    <location>
        <begin position="112"/>
        <end position="150"/>
    </location>
</feature>
<protein>
    <submittedName>
        <fullName evidence="2">Uncharacterized protein</fullName>
    </submittedName>
</protein>
<feature type="compositionally biased region" description="Basic and acidic residues" evidence="1">
    <location>
        <begin position="123"/>
        <end position="133"/>
    </location>
</feature>
<name>A0A9K3JCK8_HELAN</name>
<dbReference type="Gramene" id="mRNA:HanXRQr2_Chr03g0087491">
    <property type="protein sequence ID" value="mRNA:HanXRQr2_Chr03g0087491"/>
    <property type="gene ID" value="HanXRQr2_Chr03g0087491"/>
</dbReference>
<keyword evidence="3" id="KW-1185">Reference proteome</keyword>
<accession>A0A9K3JCK8</accession>
<organism evidence="2 3">
    <name type="scientific">Helianthus annuus</name>
    <name type="common">Common sunflower</name>
    <dbReference type="NCBI Taxonomy" id="4232"/>
    <lineage>
        <taxon>Eukaryota</taxon>
        <taxon>Viridiplantae</taxon>
        <taxon>Streptophyta</taxon>
        <taxon>Embryophyta</taxon>
        <taxon>Tracheophyta</taxon>
        <taxon>Spermatophyta</taxon>
        <taxon>Magnoliopsida</taxon>
        <taxon>eudicotyledons</taxon>
        <taxon>Gunneridae</taxon>
        <taxon>Pentapetalae</taxon>
        <taxon>asterids</taxon>
        <taxon>campanulids</taxon>
        <taxon>Asterales</taxon>
        <taxon>Asteraceae</taxon>
        <taxon>Asteroideae</taxon>
        <taxon>Heliantheae alliance</taxon>
        <taxon>Heliantheae</taxon>
        <taxon>Helianthus</taxon>
    </lineage>
</organism>
<dbReference type="EMBL" id="MNCJ02000318">
    <property type="protein sequence ID" value="KAF5812534.1"/>
    <property type="molecule type" value="Genomic_DNA"/>
</dbReference>
<evidence type="ECO:0000313" key="3">
    <source>
        <dbReference type="Proteomes" id="UP000215914"/>
    </source>
</evidence>
<comment type="caution">
    <text evidence="2">The sequence shown here is derived from an EMBL/GenBank/DDBJ whole genome shotgun (WGS) entry which is preliminary data.</text>
</comment>
<sequence length="169" mass="18267">MMLGRMSRKARPVVRGKVVDAPLLRMFCPDFKGKVEGILGPWETLMPRVPKQHVEKHGDKRLHRPKKLHEPVVVPPLVPEIAGISRVRLHKYNDYVVESDTLEGLGVLGGGAAAGGSSTGSRPADDKKRKGDAHAAGGQKGPKLRRARGVAISKPTHAVTIGKLVVYIV</sequence>